<accession>A0A0P7ATT5</accession>
<organism evidence="1 2">
    <name type="scientific">Croceitalea dokdonensis DOKDO 023</name>
    <dbReference type="NCBI Taxonomy" id="1300341"/>
    <lineage>
        <taxon>Bacteria</taxon>
        <taxon>Pseudomonadati</taxon>
        <taxon>Bacteroidota</taxon>
        <taxon>Flavobacteriia</taxon>
        <taxon>Flavobacteriales</taxon>
        <taxon>Flavobacteriaceae</taxon>
        <taxon>Croceitalea</taxon>
    </lineage>
</organism>
<dbReference type="EMBL" id="LDJX01000005">
    <property type="protein sequence ID" value="KPM31266.1"/>
    <property type="molecule type" value="Genomic_DNA"/>
</dbReference>
<reference evidence="1 2" key="1">
    <citation type="submission" date="2015-09" db="EMBL/GenBank/DDBJ databases">
        <title>Genome sequence of the marine flavobacterium Croceitalea dokdonensis DOKDO 023 that contains proton- and sodium-pumping rhodopsins.</title>
        <authorList>
            <person name="Kwon S.-K."/>
            <person name="Lee H.K."/>
            <person name="Kwak M.-J."/>
            <person name="Kim J.F."/>
        </authorList>
    </citation>
    <scope>NUCLEOTIDE SEQUENCE [LARGE SCALE GENOMIC DNA]</scope>
    <source>
        <strain evidence="1 2">DOKDO 023</strain>
    </source>
</reference>
<dbReference type="STRING" id="1300341.I595_2531"/>
<evidence type="ECO:0000313" key="1">
    <source>
        <dbReference type="EMBL" id="KPM31266.1"/>
    </source>
</evidence>
<gene>
    <name evidence="1" type="ORF">I595_2531</name>
</gene>
<sequence>MTKYHTDSGGMIAGYPNPTLSKIREAVKALFYQGISKEDSRFLKRFLRINTHEITDADFHNLSRYKVIRRFLVGKSLKPQESEAIEVLAWLVNFRPRPFSNYIGLDAGQAGLDGTDTKLSNEIEKVLLFLKELDALSNSIDTKAFATMFDQRIAKAFEASFNKWGETQLEPLITSVIDDKFVEMEVRLKKLIRINKKMGLFGLVFLPTMTLEKLKEELAFDILDAIGDFFNAAFVADDNGDIHIEDEDLDGILEDLL</sequence>
<proteinExistence type="predicted"/>
<dbReference type="AlphaFoldDB" id="A0A0P7ATT5"/>
<name>A0A0P7ATT5_9FLAO</name>
<comment type="caution">
    <text evidence="1">The sequence shown here is derived from an EMBL/GenBank/DDBJ whole genome shotgun (WGS) entry which is preliminary data.</text>
</comment>
<dbReference type="Proteomes" id="UP000050280">
    <property type="component" value="Unassembled WGS sequence"/>
</dbReference>
<protein>
    <submittedName>
        <fullName evidence="1">Uncharacterized protein</fullName>
    </submittedName>
</protein>
<evidence type="ECO:0000313" key="2">
    <source>
        <dbReference type="Proteomes" id="UP000050280"/>
    </source>
</evidence>
<keyword evidence="2" id="KW-1185">Reference proteome</keyword>